<organism evidence="4 5">
    <name type="scientific">Nocardioides mangrovicus</name>
    <dbReference type="NCBI Taxonomy" id="2478913"/>
    <lineage>
        <taxon>Bacteria</taxon>
        <taxon>Bacillati</taxon>
        <taxon>Actinomycetota</taxon>
        <taxon>Actinomycetes</taxon>
        <taxon>Propionibacteriales</taxon>
        <taxon>Nocardioidaceae</taxon>
        <taxon>Nocardioides</taxon>
    </lineage>
</organism>
<keyword evidence="1 3" id="KW-0732">Signal</keyword>
<dbReference type="SUPFAM" id="SSF56784">
    <property type="entry name" value="HAD-like"/>
    <property type="match status" value="2"/>
</dbReference>
<dbReference type="OrthoDB" id="193314at2"/>
<dbReference type="RefSeq" id="WP_121804374.1">
    <property type="nucleotide sequence ID" value="NZ_RDBE01000001.1"/>
</dbReference>
<dbReference type="Gene3D" id="3.40.50.1000">
    <property type="entry name" value="HAD superfamily/HAD-like"/>
    <property type="match status" value="2"/>
</dbReference>
<reference evidence="4 5" key="1">
    <citation type="submission" date="2018-10" db="EMBL/GenBank/DDBJ databases">
        <title>Marmoricola sp. 4Q3S-7 whole genome shotgun sequence.</title>
        <authorList>
            <person name="Li F."/>
        </authorList>
    </citation>
    <scope>NUCLEOTIDE SEQUENCE [LARGE SCALE GENOMIC DNA]</scope>
    <source>
        <strain evidence="4 5">4Q3S-7</strain>
    </source>
</reference>
<dbReference type="InterPro" id="IPR036412">
    <property type="entry name" value="HAD-like_sf"/>
</dbReference>
<proteinExistence type="predicted"/>
<dbReference type="InterPro" id="IPR023214">
    <property type="entry name" value="HAD_sf"/>
</dbReference>
<sequence length="522" mass="57147">MPISVRRASVAATLTALVLTTAPAAHAAGDHATHRGGLTPRTHFRMLPDGSSGARSDGEGIPNVDSVKATIARYYGDRGNGIANKRHSPYITQMSRIEKKWLTWLKAHKPKAGQKKALVFDTDDTTLMTYDMEVHAMHFNFDTVLQNTYVQEQRFPATPGMVRLVNHAQRWGYTIFGVTGRNDDQKAATLANLAKVGYRGFTADRFFTKWTGTGSSQQPSYIQCATSKCSTVEFKALTRRHIQNDLGYPVVANFGDQWSDLQGGYARRYVKLPNPTYYLPSTNLPGVVQPKLAPRNRFTMKPGGASGAKPDGEGIPNIDSVKATVKAYYGDTGTGTANTSASPYLTQLQRIEKRETAYLQRACAVGVRRHTKPALVLDTDDTTLWTYDLEVGLMKFVFDPALQDQWVQGQKFAAVPGMVSLANAAQQAGCTVIGITGRSASQKAASLANLAKVGYTGFTAANYYTKPAGFKGSTVAYKSSRRHHVQRQGYTIVDNIGDQFSDLKGGFSKRTVKLPNPTYYLP</sequence>
<dbReference type="EMBL" id="RDBE01000001">
    <property type="protein sequence ID" value="RLV50693.1"/>
    <property type="molecule type" value="Genomic_DNA"/>
</dbReference>
<feature type="signal peptide" evidence="3">
    <location>
        <begin position="1"/>
        <end position="27"/>
    </location>
</feature>
<comment type="caution">
    <text evidence="4">The sequence shown here is derived from an EMBL/GenBank/DDBJ whole genome shotgun (WGS) entry which is preliminary data.</text>
</comment>
<evidence type="ECO:0000313" key="5">
    <source>
        <dbReference type="Proteomes" id="UP000281708"/>
    </source>
</evidence>
<evidence type="ECO:0000313" key="4">
    <source>
        <dbReference type="EMBL" id="RLV50693.1"/>
    </source>
</evidence>
<feature type="region of interest" description="Disordered" evidence="2">
    <location>
        <begin position="26"/>
        <end position="62"/>
    </location>
</feature>
<dbReference type="AlphaFoldDB" id="A0A3L8P7G7"/>
<evidence type="ECO:0000256" key="3">
    <source>
        <dbReference type="SAM" id="SignalP"/>
    </source>
</evidence>
<dbReference type="PANTHER" id="PTHR31284">
    <property type="entry name" value="ACID PHOSPHATASE-LIKE PROTEIN"/>
    <property type="match status" value="1"/>
</dbReference>
<accession>A0A3L8P7G7</accession>
<evidence type="ECO:0000256" key="2">
    <source>
        <dbReference type="SAM" id="MobiDB-lite"/>
    </source>
</evidence>
<dbReference type="Pfam" id="PF03767">
    <property type="entry name" value="Acid_phosphat_B"/>
    <property type="match status" value="2"/>
</dbReference>
<dbReference type="InterPro" id="IPR005519">
    <property type="entry name" value="Acid_phosphat_B-like"/>
</dbReference>
<name>A0A3L8P7G7_9ACTN</name>
<feature type="chain" id="PRO_5018316585" description="Acid phosphatase" evidence="3">
    <location>
        <begin position="28"/>
        <end position="522"/>
    </location>
</feature>
<dbReference type="PANTHER" id="PTHR31284:SF10">
    <property type="entry name" value="ACID PHOSPHATASE-LIKE PROTEIN"/>
    <property type="match status" value="1"/>
</dbReference>
<gene>
    <name evidence="4" type="ORF">D9V37_01620</name>
</gene>
<protein>
    <recommendedName>
        <fullName evidence="6">Acid phosphatase</fullName>
    </recommendedName>
</protein>
<evidence type="ECO:0008006" key="6">
    <source>
        <dbReference type="Google" id="ProtNLM"/>
    </source>
</evidence>
<evidence type="ECO:0000256" key="1">
    <source>
        <dbReference type="ARBA" id="ARBA00022729"/>
    </source>
</evidence>
<keyword evidence="5" id="KW-1185">Reference proteome</keyword>
<dbReference type="Proteomes" id="UP000281708">
    <property type="component" value="Unassembled WGS sequence"/>
</dbReference>